<organism evidence="7 8">
    <name type="scientific">Mycobacterium asiaticum</name>
    <dbReference type="NCBI Taxonomy" id="1790"/>
    <lineage>
        <taxon>Bacteria</taxon>
        <taxon>Bacillati</taxon>
        <taxon>Actinomycetota</taxon>
        <taxon>Actinomycetes</taxon>
        <taxon>Mycobacteriales</taxon>
        <taxon>Mycobacteriaceae</taxon>
        <taxon>Mycobacterium</taxon>
    </lineage>
</organism>
<dbReference type="InterPro" id="IPR011610">
    <property type="entry name" value="SAM_mthyl_Trfase_ML2640-like"/>
</dbReference>
<keyword evidence="4 7" id="KW-0808">Transferase</keyword>
<comment type="function">
    <text evidence="1 6">Exhibits S-adenosyl-L-methionine-dependent methyltransferase activity.</text>
</comment>
<dbReference type="EC" id="2.1.1.-" evidence="6"/>
<dbReference type="Pfam" id="PF04072">
    <property type="entry name" value="LCM"/>
    <property type="match status" value="1"/>
</dbReference>
<gene>
    <name evidence="7" type="ORF">A5640_18235</name>
</gene>
<evidence type="ECO:0000313" key="7">
    <source>
        <dbReference type="EMBL" id="OBJ83785.1"/>
    </source>
</evidence>
<protein>
    <recommendedName>
        <fullName evidence="6">S-adenosyl-L-methionine-dependent methyltransferase</fullName>
        <ecNumber evidence="6">2.1.1.-</ecNumber>
    </recommendedName>
</protein>
<dbReference type="InterPro" id="IPR007213">
    <property type="entry name" value="Ppm1/Ppm2/Tcmp"/>
</dbReference>
<evidence type="ECO:0000256" key="2">
    <source>
        <dbReference type="ARBA" id="ARBA00008138"/>
    </source>
</evidence>
<evidence type="ECO:0000256" key="3">
    <source>
        <dbReference type="ARBA" id="ARBA00022603"/>
    </source>
</evidence>
<comment type="caution">
    <text evidence="7">The sequence shown here is derived from an EMBL/GenBank/DDBJ whole genome shotgun (WGS) entry which is preliminary data.</text>
</comment>
<evidence type="ECO:0000313" key="8">
    <source>
        <dbReference type="Proteomes" id="UP000093925"/>
    </source>
</evidence>
<accession>A0A1A3HTV7</accession>
<dbReference type="AlphaFoldDB" id="A0A1A3HTV7"/>
<keyword evidence="5 6" id="KW-0949">S-adenosyl-L-methionine</keyword>
<proteinExistence type="inferred from homology"/>
<dbReference type="GO" id="GO:0008168">
    <property type="term" value="F:methyltransferase activity"/>
    <property type="evidence" value="ECO:0007669"/>
    <property type="project" value="UniProtKB-UniRule"/>
</dbReference>
<dbReference type="Gene3D" id="3.40.50.150">
    <property type="entry name" value="Vaccinia Virus protein VP39"/>
    <property type="match status" value="1"/>
</dbReference>
<sequence length="317" mass="34595">MTSSGSTRYEGDSWDLASSVGVTATMVAAARAMATRAENPLIDDPFAEPLVRAVGIDVLARLATGELSAADLDDDPERPFRAVATAADNMAVRTKFFDDFFLDAARAGITQAVILAAGLDSRAYRLPWPARTVVYEVDQPQVVEFKSRTMAELGAEPTADRRAVATDLRDDWPAALRAAGFDPALPTAWSAEGLLGYLPPDAQDRLLDTVTRLSALGSRIASESMNRVDEGDEDRLRARMRTVSERWRAHGLDLDMTALVYFGDRNEAAAYLTDRGWLMTSIPLPELRAINGLSPQVEEDVPAVEMLYISGTLYKTH</sequence>
<evidence type="ECO:0000256" key="5">
    <source>
        <dbReference type="ARBA" id="ARBA00022691"/>
    </source>
</evidence>
<keyword evidence="3 6" id="KW-0489">Methyltransferase</keyword>
<dbReference type="InterPro" id="IPR029063">
    <property type="entry name" value="SAM-dependent_MTases_sf"/>
</dbReference>
<name>A0A1A3HTV7_MYCAS</name>
<comment type="similarity">
    <text evidence="2 6">Belongs to the UPF0677 family.</text>
</comment>
<dbReference type="PANTHER" id="PTHR43619">
    <property type="entry name" value="S-ADENOSYL-L-METHIONINE-DEPENDENT METHYLTRANSFERASE YKTD-RELATED"/>
    <property type="match status" value="1"/>
</dbReference>
<evidence type="ECO:0000256" key="1">
    <source>
        <dbReference type="ARBA" id="ARBA00003907"/>
    </source>
</evidence>
<dbReference type="GeneID" id="61211770"/>
<dbReference type="RefSeq" id="WP_036352743.1">
    <property type="nucleotide sequence ID" value="NZ_LZLF01000339.1"/>
</dbReference>
<evidence type="ECO:0000256" key="6">
    <source>
        <dbReference type="RuleBase" id="RU362030"/>
    </source>
</evidence>
<dbReference type="PANTHER" id="PTHR43619:SF2">
    <property type="entry name" value="S-ADENOSYL-L-METHIONINE-DEPENDENT METHYLTRANSFERASES SUPERFAMILY PROTEIN"/>
    <property type="match status" value="1"/>
</dbReference>
<dbReference type="EMBL" id="LZLM01000090">
    <property type="protein sequence ID" value="OBJ83785.1"/>
    <property type="molecule type" value="Genomic_DNA"/>
</dbReference>
<dbReference type="Proteomes" id="UP000093925">
    <property type="component" value="Unassembled WGS sequence"/>
</dbReference>
<evidence type="ECO:0000256" key="4">
    <source>
        <dbReference type="ARBA" id="ARBA00022679"/>
    </source>
</evidence>
<reference evidence="7 8" key="1">
    <citation type="submission" date="2016-06" db="EMBL/GenBank/DDBJ databases">
        <authorList>
            <person name="Kjaerup R.B."/>
            <person name="Dalgaard T.S."/>
            <person name="Juul-Madsen H.R."/>
        </authorList>
    </citation>
    <scope>NUCLEOTIDE SEQUENCE [LARGE SCALE GENOMIC DNA]</scope>
    <source>
        <strain evidence="7 8">1276495.2</strain>
    </source>
</reference>
<dbReference type="GO" id="GO:0032259">
    <property type="term" value="P:methylation"/>
    <property type="evidence" value="ECO:0007669"/>
    <property type="project" value="UniProtKB-KW"/>
</dbReference>
<dbReference type="NCBIfam" id="TIGR00027">
    <property type="entry name" value="mthyl_TIGR00027"/>
    <property type="match status" value="1"/>
</dbReference>
<dbReference type="SUPFAM" id="SSF53335">
    <property type="entry name" value="S-adenosyl-L-methionine-dependent methyltransferases"/>
    <property type="match status" value="1"/>
</dbReference>